<evidence type="ECO:0000256" key="1">
    <source>
        <dbReference type="SAM" id="MobiDB-lite"/>
    </source>
</evidence>
<feature type="region of interest" description="Disordered" evidence="1">
    <location>
        <begin position="101"/>
        <end position="120"/>
    </location>
</feature>
<evidence type="ECO:0000313" key="2">
    <source>
        <dbReference type="Proteomes" id="UP000035681"/>
    </source>
</evidence>
<dbReference type="Proteomes" id="UP000035681">
    <property type="component" value="Unplaced"/>
</dbReference>
<protein>
    <submittedName>
        <fullName evidence="3">Plasmodium yoelii subtelomeric region (PYST-C1)</fullName>
    </submittedName>
</protein>
<name>A0A0K0EJF0_STRER</name>
<proteinExistence type="predicted"/>
<dbReference type="WBParaSite" id="SSTP_0000959600.1">
    <property type="protein sequence ID" value="SSTP_0000959600.1"/>
    <property type="gene ID" value="SSTP_0000959600"/>
</dbReference>
<dbReference type="AlphaFoldDB" id="A0A0K0EJF0"/>
<sequence length="120" mass="13936">MILISLKSIIFVIFPLISIISSKRIPLKRKASISNVLETFLPLEENDEFSKSKGNYLFDENLVIYRKKEKIIGKDKNESNEDCSESTEKLKSTTSTEYDEFKDYETTIPEHISGRKTHRD</sequence>
<organism evidence="3">
    <name type="scientific">Strongyloides stercoralis</name>
    <name type="common">Threadworm</name>
    <dbReference type="NCBI Taxonomy" id="6248"/>
    <lineage>
        <taxon>Eukaryota</taxon>
        <taxon>Metazoa</taxon>
        <taxon>Ecdysozoa</taxon>
        <taxon>Nematoda</taxon>
        <taxon>Chromadorea</taxon>
        <taxon>Rhabditida</taxon>
        <taxon>Tylenchina</taxon>
        <taxon>Panagrolaimomorpha</taxon>
        <taxon>Strongyloidoidea</taxon>
        <taxon>Strongyloididae</taxon>
        <taxon>Strongyloides</taxon>
    </lineage>
</organism>
<keyword evidence="2" id="KW-1185">Reference proteome</keyword>
<feature type="region of interest" description="Disordered" evidence="1">
    <location>
        <begin position="74"/>
        <end position="95"/>
    </location>
</feature>
<accession>A0A0K0EJF0</accession>
<reference evidence="3" key="1">
    <citation type="submission" date="2015-08" db="UniProtKB">
        <authorList>
            <consortium name="WormBaseParasite"/>
        </authorList>
    </citation>
    <scope>IDENTIFICATION</scope>
</reference>
<dbReference type="WBParaSite" id="TCONS_00005348.p1">
    <property type="protein sequence ID" value="TCONS_00005348.p1"/>
    <property type="gene ID" value="XLOC_003656"/>
</dbReference>
<evidence type="ECO:0000313" key="3">
    <source>
        <dbReference type="WBParaSite" id="SSTP_0000959600.1"/>
    </source>
</evidence>